<dbReference type="Gene3D" id="1.10.510.10">
    <property type="entry name" value="Transferase(Phosphotransferase) domain 1"/>
    <property type="match status" value="1"/>
</dbReference>
<evidence type="ECO:0000313" key="11">
    <source>
        <dbReference type="EMBL" id="WZN65456.1"/>
    </source>
</evidence>
<dbReference type="Gene3D" id="3.30.200.20">
    <property type="entry name" value="Phosphorylase Kinase, domain 1"/>
    <property type="match status" value="1"/>
</dbReference>
<sequence>MAELLTYVRRRARGALVGKAGYGALPTEEEDKENASPSAIGKKVAARSKDAPDDAGGDRRSSWLGRVLSYSSGAFTNHQTKSKRVPKKKGKGKGGGYSRRAMPSTAAEKKERAYQQYLQDMKSYFSDVDAYELVEESPEPTESAKEAVLDANIGGDCSYSHRRQSKSSRRSSIVVRRESGVRVGGNGGGRLSRGPSMRLSTKFETVAEDQEDLGTIAEEATDGGDDDGGLVEALDDVMGGLTLDGETEETAAVADEDVTDLDRLLRECGQPAVGSGGAVRTLDDFLVEVSAGLESADGRIEVRKVGEGTFGEAFKLNNDLVLKVVPIDGDMLVNGEKQKTSGELLAEVVIHNCLRGLRGREGQNLCGAFIETHGISVCSGAYATCLLEAWEDWDAVHKSENDHVGAFQEGQLYIVFVYSDGGEDLESFRFRNFDEVRSMLLQVTLGLAVAEEELEFEHRDLHWGNILLKRTARSADDKGESNNKSKFVLRGVPLEVDTSGVRAHIIDFTLSRLEAKTGEGGDFVAFCDLSQDEWLFKGPKGDIQAETYRKMAAAVEQREGGSWSDFYPRNNVFWLQYLVDCVLSNKARQAGSSADEAAVDAVELTSDECRRLRHFRKACLSQRDAKCCHDLVWHDLFRDCWKVTK</sequence>
<dbReference type="GO" id="GO:0000278">
    <property type="term" value="P:mitotic cell cycle"/>
    <property type="evidence" value="ECO:0007669"/>
    <property type="project" value="TreeGrafter"/>
</dbReference>
<proteinExistence type="predicted"/>
<dbReference type="PROSITE" id="PS50011">
    <property type="entry name" value="PROTEIN_KINASE_DOM"/>
    <property type="match status" value="1"/>
</dbReference>
<evidence type="ECO:0000256" key="4">
    <source>
        <dbReference type="ARBA" id="ARBA00022741"/>
    </source>
</evidence>
<dbReference type="EMBL" id="CP151512">
    <property type="protein sequence ID" value="WZN65456.1"/>
    <property type="molecule type" value="Genomic_DNA"/>
</dbReference>
<dbReference type="Proteomes" id="UP001472866">
    <property type="component" value="Chromosome 12"/>
</dbReference>
<comment type="catalytic activity">
    <reaction evidence="8">
        <text>L-seryl-[protein] + ATP = O-phospho-L-seryl-[protein] + ADP + H(+)</text>
        <dbReference type="Rhea" id="RHEA:17989"/>
        <dbReference type="Rhea" id="RHEA-COMP:9863"/>
        <dbReference type="Rhea" id="RHEA-COMP:11604"/>
        <dbReference type="ChEBI" id="CHEBI:15378"/>
        <dbReference type="ChEBI" id="CHEBI:29999"/>
        <dbReference type="ChEBI" id="CHEBI:30616"/>
        <dbReference type="ChEBI" id="CHEBI:83421"/>
        <dbReference type="ChEBI" id="CHEBI:456216"/>
        <dbReference type="EC" id="2.7.11.1"/>
    </reaction>
</comment>
<keyword evidence="2" id="KW-0723">Serine/threonine-protein kinase</keyword>
<feature type="compositionally biased region" description="Basic and acidic residues" evidence="9">
    <location>
        <begin position="47"/>
        <end position="61"/>
    </location>
</feature>
<gene>
    <name evidence="11" type="ORF">HKI87_12g70150</name>
</gene>
<dbReference type="InterPro" id="IPR000719">
    <property type="entry name" value="Prot_kinase_dom"/>
</dbReference>
<keyword evidence="12" id="KW-1185">Reference proteome</keyword>
<evidence type="ECO:0000256" key="1">
    <source>
        <dbReference type="ARBA" id="ARBA00012513"/>
    </source>
</evidence>
<dbReference type="InterPro" id="IPR024604">
    <property type="entry name" value="GSG2_C"/>
</dbReference>
<dbReference type="AlphaFoldDB" id="A0AAX4PHC5"/>
<protein>
    <recommendedName>
        <fullName evidence="1">non-specific serine/threonine protein kinase</fullName>
        <ecNumber evidence="1">2.7.11.1</ecNumber>
    </recommendedName>
</protein>
<dbReference type="PANTHER" id="PTHR24419">
    <property type="entry name" value="INTERLEUKIN-1 RECEPTOR-ASSOCIATED KINASE"/>
    <property type="match status" value="1"/>
</dbReference>
<dbReference type="GO" id="GO:0005634">
    <property type="term" value="C:nucleus"/>
    <property type="evidence" value="ECO:0007669"/>
    <property type="project" value="TreeGrafter"/>
</dbReference>
<comment type="catalytic activity">
    <reaction evidence="7">
        <text>L-threonyl-[protein] + ATP = O-phospho-L-threonyl-[protein] + ADP + H(+)</text>
        <dbReference type="Rhea" id="RHEA:46608"/>
        <dbReference type="Rhea" id="RHEA-COMP:11060"/>
        <dbReference type="Rhea" id="RHEA-COMP:11605"/>
        <dbReference type="ChEBI" id="CHEBI:15378"/>
        <dbReference type="ChEBI" id="CHEBI:30013"/>
        <dbReference type="ChEBI" id="CHEBI:30616"/>
        <dbReference type="ChEBI" id="CHEBI:61977"/>
        <dbReference type="ChEBI" id="CHEBI:456216"/>
        <dbReference type="EC" id="2.7.11.1"/>
    </reaction>
</comment>
<evidence type="ECO:0000313" key="12">
    <source>
        <dbReference type="Proteomes" id="UP001472866"/>
    </source>
</evidence>
<evidence type="ECO:0000256" key="5">
    <source>
        <dbReference type="ARBA" id="ARBA00022777"/>
    </source>
</evidence>
<accession>A0AAX4PHC5</accession>
<dbReference type="EC" id="2.7.11.1" evidence="1"/>
<feature type="compositionally biased region" description="Basic residues" evidence="9">
    <location>
        <begin position="80"/>
        <end position="92"/>
    </location>
</feature>
<evidence type="ECO:0000256" key="6">
    <source>
        <dbReference type="ARBA" id="ARBA00022840"/>
    </source>
</evidence>
<keyword evidence="6" id="KW-0067">ATP-binding</keyword>
<evidence type="ECO:0000256" key="9">
    <source>
        <dbReference type="SAM" id="MobiDB-lite"/>
    </source>
</evidence>
<dbReference type="Pfam" id="PF12330">
    <property type="entry name" value="Haspin_kinase"/>
    <property type="match status" value="1"/>
</dbReference>
<feature type="domain" description="Protein kinase" evidence="10">
    <location>
        <begin position="299"/>
        <end position="645"/>
    </location>
</feature>
<dbReference type="GO" id="GO:0035556">
    <property type="term" value="P:intracellular signal transduction"/>
    <property type="evidence" value="ECO:0007669"/>
    <property type="project" value="TreeGrafter"/>
</dbReference>
<evidence type="ECO:0000256" key="8">
    <source>
        <dbReference type="ARBA" id="ARBA00048679"/>
    </source>
</evidence>
<dbReference type="GO" id="GO:0005737">
    <property type="term" value="C:cytoplasm"/>
    <property type="evidence" value="ECO:0007669"/>
    <property type="project" value="TreeGrafter"/>
</dbReference>
<dbReference type="InterPro" id="IPR011009">
    <property type="entry name" value="Kinase-like_dom_sf"/>
</dbReference>
<keyword evidence="4" id="KW-0547">Nucleotide-binding</keyword>
<organism evidence="11 12">
    <name type="scientific">Chloropicon roscoffensis</name>
    <dbReference type="NCBI Taxonomy" id="1461544"/>
    <lineage>
        <taxon>Eukaryota</taxon>
        <taxon>Viridiplantae</taxon>
        <taxon>Chlorophyta</taxon>
        <taxon>Chloropicophyceae</taxon>
        <taxon>Chloropicales</taxon>
        <taxon>Chloropicaceae</taxon>
        <taxon>Chloropicon</taxon>
    </lineage>
</organism>
<evidence type="ECO:0000256" key="7">
    <source>
        <dbReference type="ARBA" id="ARBA00047899"/>
    </source>
</evidence>
<dbReference type="PANTHER" id="PTHR24419:SF18">
    <property type="entry name" value="SERINE_THREONINE-PROTEIN KINASE HASPIN"/>
    <property type="match status" value="1"/>
</dbReference>
<name>A0AAX4PHC5_9CHLO</name>
<evidence type="ECO:0000259" key="10">
    <source>
        <dbReference type="PROSITE" id="PS50011"/>
    </source>
</evidence>
<feature type="region of interest" description="Disordered" evidence="9">
    <location>
        <begin position="74"/>
        <end position="112"/>
    </location>
</feature>
<evidence type="ECO:0000256" key="3">
    <source>
        <dbReference type="ARBA" id="ARBA00022679"/>
    </source>
</evidence>
<feature type="region of interest" description="Disordered" evidence="9">
    <location>
        <begin position="18"/>
        <end position="62"/>
    </location>
</feature>
<dbReference type="GO" id="GO:0005524">
    <property type="term" value="F:ATP binding"/>
    <property type="evidence" value="ECO:0007669"/>
    <property type="project" value="UniProtKB-KW"/>
</dbReference>
<reference evidence="11 12" key="1">
    <citation type="submission" date="2024-03" db="EMBL/GenBank/DDBJ databases">
        <title>Complete genome sequence of the green alga Chloropicon roscoffensis RCC1871.</title>
        <authorList>
            <person name="Lemieux C."/>
            <person name="Pombert J.-F."/>
            <person name="Otis C."/>
            <person name="Turmel M."/>
        </authorList>
    </citation>
    <scope>NUCLEOTIDE SEQUENCE [LARGE SCALE GENOMIC DNA]</scope>
    <source>
        <strain evidence="11 12">RCC1871</strain>
    </source>
</reference>
<dbReference type="SUPFAM" id="SSF56112">
    <property type="entry name" value="Protein kinase-like (PK-like)"/>
    <property type="match status" value="1"/>
</dbReference>
<keyword evidence="3" id="KW-0808">Transferase</keyword>
<dbReference type="GO" id="GO:0072354">
    <property type="term" value="F:histone H3T3 kinase activity"/>
    <property type="evidence" value="ECO:0007669"/>
    <property type="project" value="TreeGrafter"/>
</dbReference>
<dbReference type="SMART" id="SM01331">
    <property type="entry name" value="DUF3635"/>
    <property type="match status" value="1"/>
</dbReference>
<evidence type="ECO:0000256" key="2">
    <source>
        <dbReference type="ARBA" id="ARBA00022527"/>
    </source>
</evidence>
<keyword evidence="5 11" id="KW-0418">Kinase</keyword>